<name>A0ABR4NJ79_9FUNG</name>
<dbReference type="InterPro" id="IPR037319">
    <property type="entry name" value="Rrp40_S1"/>
</dbReference>
<dbReference type="CDD" id="cd22526">
    <property type="entry name" value="KH-I_Rrp40"/>
    <property type="match status" value="1"/>
</dbReference>
<dbReference type="PANTHER" id="PTHR21321:SF1">
    <property type="entry name" value="EXOSOME COMPLEX COMPONENT RRP40"/>
    <property type="match status" value="1"/>
</dbReference>
<evidence type="ECO:0000256" key="9">
    <source>
        <dbReference type="ARBA" id="ARBA00030615"/>
    </source>
</evidence>
<evidence type="ECO:0000256" key="4">
    <source>
        <dbReference type="ARBA" id="ARBA00022490"/>
    </source>
</evidence>
<dbReference type="SUPFAM" id="SSF50249">
    <property type="entry name" value="Nucleic acid-binding proteins"/>
    <property type="match status" value="1"/>
</dbReference>
<evidence type="ECO:0000256" key="8">
    <source>
        <dbReference type="ARBA" id="ARBA00023242"/>
    </source>
</evidence>
<dbReference type="Proteomes" id="UP001527925">
    <property type="component" value="Unassembled WGS sequence"/>
</dbReference>
<comment type="similarity">
    <text evidence="3">Belongs to the RRP40 family.</text>
</comment>
<evidence type="ECO:0000259" key="11">
    <source>
        <dbReference type="Pfam" id="PF18311"/>
    </source>
</evidence>
<dbReference type="Pfam" id="PF15985">
    <property type="entry name" value="KH_6"/>
    <property type="match status" value="1"/>
</dbReference>
<dbReference type="InterPro" id="IPR026699">
    <property type="entry name" value="Exosome_RNA_bind1/RRP40/RRP4"/>
</dbReference>
<organism evidence="12 13">
    <name type="scientific">Polyrhizophydium stewartii</name>
    <dbReference type="NCBI Taxonomy" id="2732419"/>
    <lineage>
        <taxon>Eukaryota</taxon>
        <taxon>Fungi</taxon>
        <taxon>Fungi incertae sedis</taxon>
        <taxon>Chytridiomycota</taxon>
        <taxon>Chytridiomycota incertae sedis</taxon>
        <taxon>Chytridiomycetes</taxon>
        <taxon>Rhizophydiales</taxon>
        <taxon>Rhizophydiales incertae sedis</taxon>
        <taxon>Polyrhizophydium</taxon>
    </lineage>
</organism>
<accession>A0ABR4NJ79</accession>
<dbReference type="SUPFAM" id="SSF110324">
    <property type="entry name" value="Ribosomal L27 protein-like"/>
    <property type="match status" value="1"/>
</dbReference>
<dbReference type="InterPro" id="IPR036612">
    <property type="entry name" value="KH_dom_type_1_sf"/>
</dbReference>
<keyword evidence="5" id="KW-0698">rRNA processing</keyword>
<evidence type="ECO:0000313" key="12">
    <source>
        <dbReference type="EMBL" id="KAL2919563.1"/>
    </source>
</evidence>
<evidence type="ECO:0000256" key="7">
    <source>
        <dbReference type="ARBA" id="ARBA00022884"/>
    </source>
</evidence>
<keyword evidence="6" id="KW-0271">Exosome</keyword>
<evidence type="ECO:0000256" key="3">
    <source>
        <dbReference type="ARBA" id="ARBA00007841"/>
    </source>
</evidence>
<evidence type="ECO:0000256" key="6">
    <source>
        <dbReference type="ARBA" id="ARBA00022835"/>
    </source>
</evidence>
<dbReference type="InterPro" id="IPR041054">
    <property type="entry name" value="Rrp40_N_euk"/>
</dbReference>
<comment type="caution">
    <text evidence="12">The sequence shown here is derived from an EMBL/GenBank/DDBJ whole genome shotgun (WGS) entry which is preliminary data.</text>
</comment>
<keyword evidence="4" id="KW-0963">Cytoplasm</keyword>
<sequence length="238" mass="25099">MATIALPGDVVAVPDDPAALRLGPGLTQLLGAVTAVKAGLVCEDSGNRLWLNASQKRYIPSVGEPVLAVVQAKHAENFRVDIGGPHPALLPVLAFEGATKRNRPNLDVGALVYARVSLANKDMDPEIECVNPATSKADGFGELKGGTVVKCSLGMCRSLMAKNSPILEGLSSLFPFETAIGMNGRVWINAETTRQIVLAANFIRAADGAPPSRIPSMLKALKKRVEETDDGDDMDADS</sequence>
<evidence type="ECO:0000256" key="1">
    <source>
        <dbReference type="ARBA" id="ARBA00004496"/>
    </source>
</evidence>
<dbReference type="Pfam" id="PF21262">
    <property type="entry name" value="RRP40_S1"/>
    <property type="match status" value="1"/>
</dbReference>
<dbReference type="Gene3D" id="3.30.1370.10">
    <property type="entry name" value="K Homology domain, type 1"/>
    <property type="match status" value="1"/>
</dbReference>
<dbReference type="Gene3D" id="2.40.50.140">
    <property type="entry name" value="Nucleic acid-binding proteins"/>
    <property type="match status" value="1"/>
</dbReference>
<dbReference type="InterPro" id="IPR004088">
    <property type="entry name" value="KH_dom_type_1"/>
</dbReference>
<dbReference type="SUPFAM" id="SSF54791">
    <property type="entry name" value="Eukaryotic type KH-domain (KH-domain type I)"/>
    <property type="match status" value="1"/>
</dbReference>
<protein>
    <recommendedName>
        <fullName evidence="9">Ribosomal RNA-processing protein 40</fullName>
    </recommendedName>
</protein>
<keyword evidence="7" id="KW-0694">RNA-binding</keyword>
<dbReference type="InterPro" id="IPR049469">
    <property type="entry name" value="RRP40_KH-I"/>
</dbReference>
<dbReference type="InterPro" id="IPR012340">
    <property type="entry name" value="NA-bd_OB-fold"/>
</dbReference>
<gene>
    <name evidence="12" type="primary">RRP40</name>
    <name evidence="12" type="ORF">HK105_200475</name>
</gene>
<dbReference type="EMBL" id="JADGIZ020000002">
    <property type="protein sequence ID" value="KAL2919563.1"/>
    <property type="molecule type" value="Genomic_DNA"/>
</dbReference>
<proteinExistence type="inferred from homology"/>
<feature type="domain" description="Exosome complex exonuclease Rrp40 N-terminal" evidence="11">
    <location>
        <begin position="20"/>
        <end position="57"/>
    </location>
</feature>
<comment type="subcellular location">
    <subcellularLocation>
        <location evidence="1">Cytoplasm</location>
    </subcellularLocation>
    <subcellularLocation>
        <location evidence="2">Nucleus</location>
        <location evidence="2">Nucleolus</location>
    </subcellularLocation>
</comment>
<keyword evidence="8" id="KW-0539">Nucleus</keyword>
<reference evidence="12 13" key="1">
    <citation type="submission" date="2023-09" db="EMBL/GenBank/DDBJ databases">
        <title>Pangenome analysis of Batrachochytrium dendrobatidis and related Chytrids.</title>
        <authorList>
            <person name="Yacoub M.N."/>
            <person name="Stajich J.E."/>
            <person name="James T.Y."/>
        </authorList>
    </citation>
    <scope>NUCLEOTIDE SEQUENCE [LARGE SCALE GENOMIC DNA]</scope>
    <source>
        <strain evidence="12 13">JEL0888</strain>
    </source>
</reference>
<evidence type="ECO:0000313" key="13">
    <source>
        <dbReference type="Proteomes" id="UP001527925"/>
    </source>
</evidence>
<feature type="domain" description="K Homology" evidence="10">
    <location>
        <begin position="146"/>
        <end position="193"/>
    </location>
</feature>
<dbReference type="Pfam" id="PF18311">
    <property type="entry name" value="Rrp40_N"/>
    <property type="match status" value="1"/>
</dbReference>
<dbReference type="CDD" id="cd05790">
    <property type="entry name" value="S1_Rrp40"/>
    <property type="match status" value="1"/>
</dbReference>
<evidence type="ECO:0000256" key="2">
    <source>
        <dbReference type="ARBA" id="ARBA00004604"/>
    </source>
</evidence>
<dbReference type="PANTHER" id="PTHR21321">
    <property type="entry name" value="PNAS-3 RELATED"/>
    <property type="match status" value="1"/>
</dbReference>
<keyword evidence="13" id="KW-1185">Reference proteome</keyword>
<evidence type="ECO:0000256" key="5">
    <source>
        <dbReference type="ARBA" id="ARBA00022552"/>
    </source>
</evidence>
<evidence type="ECO:0000259" key="10">
    <source>
        <dbReference type="Pfam" id="PF15985"/>
    </source>
</evidence>